<dbReference type="EMBL" id="JAQQLI010000049">
    <property type="protein sequence ID" value="MDC7788682.1"/>
    <property type="molecule type" value="Genomic_DNA"/>
</dbReference>
<gene>
    <name evidence="1" type="ORF">PQJ73_23580</name>
</gene>
<organism evidence="1 2">
    <name type="scientific">Rhodoplanes tepidamans</name>
    <name type="common">Rhodoplanes cryptolactis</name>
    <dbReference type="NCBI Taxonomy" id="200616"/>
    <lineage>
        <taxon>Bacteria</taxon>
        <taxon>Pseudomonadati</taxon>
        <taxon>Pseudomonadota</taxon>
        <taxon>Alphaproteobacteria</taxon>
        <taxon>Hyphomicrobiales</taxon>
        <taxon>Nitrobacteraceae</taxon>
        <taxon>Rhodoplanes</taxon>
    </lineage>
</organism>
<keyword evidence="2" id="KW-1185">Reference proteome</keyword>
<reference evidence="1" key="2">
    <citation type="submission" date="2023-02" db="EMBL/GenBank/DDBJ databases">
        <authorList>
            <person name="Rayyan A."/>
            <person name="Meyer T."/>
            <person name="Kyndt J.A."/>
        </authorList>
    </citation>
    <scope>NUCLEOTIDE SEQUENCE</scope>
    <source>
        <strain evidence="1">DSM 9987</strain>
    </source>
</reference>
<comment type="caution">
    <text evidence="1">The sequence shown here is derived from an EMBL/GenBank/DDBJ whole genome shotgun (WGS) entry which is preliminary data.</text>
</comment>
<evidence type="ECO:0000313" key="1">
    <source>
        <dbReference type="EMBL" id="MDC7788682.1"/>
    </source>
</evidence>
<accession>A0ABT5JGI1</accession>
<evidence type="ECO:0000313" key="2">
    <source>
        <dbReference type="Proteomes" id="UP001165652"/>
    </source>
</evidence>
<proteinExistence type="predicted"/>
<dbReference type="RefSeq" id="WP_272779513.1">
    <property type="nucleotide sequence ID" value="NZ_JAQQLI010000049.1"/>
</dbReference>
<reference evidence="1" key="1">
    <citation type="journal article" date="2023" name="Microbiol Resour">
        <title>Genome Sequences of Rhodoplanes serenus and Two Thermotolerant Strains, Rhodoplanes tepidamans and 'Rhodoplanes cryptolactis,' Further Refine the Genus.</title>
        <authorList>
            <person name="Rayyan A.A."/>
            <person name="Kyndt J.A."/>
        </authorList>
    </citation>
    <scope>NUCLEOTIDE SEQUENCE</scope>
    <source>
        <strain evidence="1">DSM 9987</strain>
    </source>
</reference>
<protein>
    <submittedName>
        <fullName evidence="1">Uncharacterized protein</fullName>
    </submittedName>
</protein>
<name>A0ABT5JGI1_RHOTP</name>
<dbReference type="Proteomes" id="UP001165652">
    <property type="component" value="Unassembled WGS sequence"/>
</dbReference>
<sequence length="65" mass="7100">MTNQVNKRFMEIADETGETLDQHLREVVFGSYGRDANGMVDAAIGKMIANIRGTEGEAEPSKPSD</sequence>